<dbReference type="EMBL" id="JAPIUX010000007">
    <property type="protein sequence ID" value="MCX2561387.1"/>
    <property type="molecule type" value="Genomic_DNA"/>
</dbReference>
<sequence length="152" mass="16306">MRKSGRKGLLFKILAGLEVAFVVCEVAIGAGGLVHSARADTMSIPLDPAHRVTKISRTYSCAGSQALLRRLGAPSVTVTYLNAGAVSLAVMRVEGETQVFSNVISGSGARYTANRFQWWDKGDMAYFSEVGVEDEHPLICQAIAKPAARRAH</sequence>
<evidence type="ECO:0000259" key="5">
    <source>
        <dbReference type="Pfam" id="PF09864"/>
    </source>
</evidence>
<evidence type="ECO:0000313" key="7">
    <source>
        <dbReference type="Proteomes" id="UP001526446"/>
    </source>
</evidence>
<comment type="caution">
    <text evidence="6">The sequence shown here is derived from an EMBL/GenBank/DDBJ whole genome shotgun (WGS) entry which is preliminary data.</text>
</comment>
<proteinExistence type="predicted"/>
<keyword evidence="4" id="KW-0449">Lipoprotein</keyword>
<gene>
    <name evidence="6" type="ORF">OQ252_08280</name>
</gene>
<dbReference type="Gene3D" id="2.40.128.200">
    <property type="match status" value="1"/>
</dbReference>
<dbReference type="RefSeq" id="WP_242007370.1">
    <property type="nucleotide sequence ID" value="NZ_JAPIUX010000007.1"/>
</dbReference>
<keyword evidence="7" id="KW-1185">Reference proteome</keyword>
<dbReference type="SUPFAM" id="SSF141488">
    <property type="entry name" value="YdhA-like"/>
    <property type="match status" value="1"/>
</dbReference>
<name>A0ABT3Q7W9_9PROT</name>
<dbReference type="InterPro" id="IPR036328">
    <property type="entry name" value="MliC_sf"/>
</dbReference>
<evidence type="ECO:0000256" key="1">
    <source>
        <dbReference type="ARBA" id="ARBA00022729"/>
    </source>
</evidence>
<evidence type="ECO:0000313" key="6">
    <source>
        <dbReference type="EMBL" id="MCX2561387.1"/>
    </source>
</evidence>
<dbReference type="Pfam" id="PF09864">
    <property type="entry name" value="MliC"/>
    <property type="match status" value="1"/>
</dbReference>
<evidence type="ECO:0000256" key="3">
    <source>
        <dbReference type="ARBA" id="ARBA00023139"/>
    </source>
</evidence>
<evidence type="ECO:0000256" key="2">
    <source>
        <dbReference type="ARBA" id="ARBA00023136"/>
    </source>
</evidence>
<accession>A0ABT3Q7W9</accession>
<keyword evidence="2" id="KW-0472">Membrane</keyword>
<dbReference type="InterPro" id="IPR018660">
    <property type="entry name" value="MliC"/>
</dbReference>
<organism evidence="6 7">
    <name type="scientific">Acetobacter farinalis</name>
    <dbReference type="NCBI Taxonomy" id="1260984"/>
    <lineage>
        <taxon>Bacteria</taxon>
        <taxon>Pseudomonadati</taxon>
        <taxon>Pseudomonadota</taxon>
        <taxon>Alphaproteobacteria</taxon>
        <taxon>Acetobacterales</taxon>
        <taxon>Acetobacteraceae</taxon>
        <taxon>Acetobacter</taxon>
    </lineage>
</organism>
<reference evidence="6 7" key="1">
    <citation type="submission" date="2022-11" db="EMBL/GenBank/DDBJ databases">
        <title>Genome sequencing of Acetobacter type strain.</title>
        <authorList>
            <person name="Heo J."/>
            <person name="Lee D."/>
            <person name="Han B.-H."/>
            <person name="Hong S.-B."/>
            <person name="Kwon S.-W."/>
        </authorList>
    </citation>
    <scope>NUCLEOTIDE SEQUENCE [LARGE SCALE GENOMIC DNA]</scope>
    <source>
        <strain evidence="6 7">KACC 21251</strain>
    </source>
</reference>
<keyword evidence="3" id="KW-0564">Palmitate</keyword>
<dbReference type="Proteomes" id="UP001526446">
    <property type="component" value="Unassembled WGS sequence"/>
</dbReference>
<keyword evidence="1" id="KW-0732">Signal</keyword>
<feature type="domain" description="C-type lysozyme inhibitor" evidence="5">
    <location>
        <begin position="74"/>
        <end position="134"/>
    </location>
</feature>
<evidence type="ECO:0000256" key="4">
    <source>
        <dbReference type="ARBA" id="ARBA00023288"/>
    </source>
</evidence>
<protein>
    <submittedName>
        <fullName evidence="6">MliC family protein</fullName>
    </submittedName>
</protein>